<dbReference type="InterPro" id="IPR050109">
    <property type="entry name" value="HTH-type_TetR-like_transc_reg"/>
</dbReference>
<name>A0ABX2ILZ5_9RHOB</name>
<reference evidence="6 7" key="1">
    <citation type="submission" date="2020-06" db="EMBL/GenBank/DDBJ databases">
        <title>Sulfitobacter algicola sp. nov., isolated from green algae.</title>
        <authorList>
            <person name="Wang C."/>
        </authorList>
    </citation>
    <scope>NUCLEOTIDE SEQUENCE [LARGE SCALE GENOMIC DNA]</scope>
    <source>
        <strain evidence="6 7">1151</strain>
    </source>
</reference>
<dbReference type="PRINTS" id="PR00455">
    <property type="entry name" value="HTHTETR"/>
</dbReference>
<keyword evidence="1" id="KW-0805">Transcription regulation</keyword>
<keyword evidence="3" id="KW-0804">Transcription</keyword>
<protein>
    <submittedName>
        <fullName evidence="6">TetR/AcrR family transcriptional regulator</fullName>
    </submittedName>
</protein>
<dbReference type="InterPro" id="IPR009057">
    <property type="entry name" value="Homeodomain-like_sf"/>
</dbReference>
<dbReference type="PANTHER" id="PTHR30055">
    <property type="entry name" value="HTH-TYPE TRANSCRIPTIONAL REGULATOR RUTR"/>
    <property type="match status" value="1"/>
</dbReference>
<dbReference type="PANTHER" id="PTHR30055:SF148">
    <property type="entry name" value="TETR-FAMILY TRANSCRIPTIONAL REGULATOR"/>
    <property type="match status" value="1"/>
</dbReference>
<dbReference type="Gene3D" id="1.10.357.10">
    <property type="entry name" value="Tetracycline Repressor, domain 2"/>
    <property type="match status" value="1"/>
</dbReference>
<dbReference type="InterPro" id="IPR001647">
    <property type="entry name" value="HTH_TetR"/>
</dbReference>
<dbReference type="Pfam" id="PF16859">
    <property type="entry name" value="TetR_C_11"/>
    <property type="match status" value="1"/>
</dbReference>
<accession>A0ABX2ILZ5</accession>
<dbReference type="InterPro" id="IPR036271">
    <property type="entry name" value="Tet_transcr_reg_TetR-rel_C_sf"/>
</dbReference>
<feature type="domain" description="HTH tetR-type" evidence="5">
    <location>
        <begin position="15"/>
        <end position="75"/>
    </location>
</feature>
<evidence type="ECO:0000256" key="4">
    <source>
        <dbReference type="PROSITE-ProRule" id="PRU00335"/>
    </source>
</evidence>
<dbReference type="SUPFAM" id="SSF46689">
    <property type="entry name" value="Homeodomain-like"/>
    <property type="match status" value="1"/>
</dbReference>
<dbReference type="Gene3D" id="1.10.10.60">
    <property type="entry name" value="Homeodomain-like"/>
    <property type="match status" value="1"/>
</dbReference>
<evidence type="ECO:0000256" key="3">
    <source>
        <dbReference type="ARBA" id="ARBA00023163"/>
    </source>
</evidence>
<evidence type="ECO:0000313" key="7">
    <source>
        <dbReference type="Proteomes" id="UP000777935"/>
    </source>
</evidence>
<dbReference type="EMBL" id="JABUFE010000001">
    <property type="protein sequence ID" value="NSX53892.1"/>
    <property type="molecule type" value="Genomic_DNA"/>
</dbReference>
<keyword evidence="7" id="KW-1185">Reference proteome</keyword>
<keyword evidence="2 4" id="KW-0238">DNA-binding</keyword>
<sequence length="198" mass="21743">MTDQPSPPRGRPRDPKSHAAVLDAAFTVLEREGYAATTIERIAAQAGVAKQTIYRWWKGKAPLFMEVLARKANQSVQLPDTGSFQGDLTALLTGTFAAVSTTLRPLMRALAVELLQDEEFAGAMRDVFVQRRRANVRALVQQAIGRSELPVDTDVELVCDLVFGIMWYRLMFDHAPLDKCAARQIACAATAAAVQNNV</sequence>
<dbReference type="Proteomes" id="UP000777935">
    <property type="component" value="Unassembled WGS sequence"/>
</dbReference>
<proteinExistence type="predicted"/>
<dbReference type="SUPFAM" id="SSF48498">
    <property type="entry name" value="Tetracyclin repressor-like, C-terminal domain"/>
    <property type="match status" value="1"/>
</dbReference>
<dbReference type="Pfam" id="PF00440">
    <property type="entry name" value="TetR_N"/>
    <property type="match status" value="1"/>
</dbReference>
<evidence type="ECO:0000313" key="6">
    <source>
        <dbReference type="EMBL" id="NSX53892.1"/>
    </source>
</evidence>
<evidence type="ECO:0000259" key="5">
    <source>
        <dbReference type="PROSITE" id="PS50977"/>
    </source>
</evidence>
<gene>
    <name evidence="6" type="ORF">HRQ87_03665</name>
</gene>
<feature type="DNA-binding region" description="H-T-H motif" evidence="4">
    <location>
        <begin position="38"/>
        <end position="57"/>
    </location>
</feature>
<dbReference type="RefSeq" id="WP_174135290.1">
    <property type="nucleotide sequence ID" value="NZ_JABUFE010000001.1"/>
</dbReference>
<evidence type="ECO:0000256" key="2">
    <source>
        <dbReference type="ARBA" id="ARBA00023125"/>
    </source>
</evidence>
<dbReference type="PROSITE" id="PS50977">
    <property type="entry name" value="HTH_TETR_2"/>
    <property type="match status" value="1"/>
</dbReference>
<dbReference type="InterPro" id="IPR011075">
    <property type="entry name" value="TetR_C"/>
</dbReference>
<evidence type="ECO:0000256" key="1">
    <source>
        <dbReference type="ARBA" id="ARBA00023015"/>
    </source>
</evidence>
<organism evidence="6 7">
    <name type="scientific">Parasulfitobacter algicola</name>
    <dbReference type="NCBI Taxonomy" id="2614809"/>
    <lineage>
        <taxon>Bacteria</taxon>
        <taxon>Pseudomonadati</taxon>
        <taxon>Pseudomonadota</taxon>
        <taxon>Alphaproteobacteria</taxon>
        <taxon>Rhodobacterales</taxon>
        <taxon>Roseobacteraceae</taxon>
        <taxon>Parasulfitobacter</taxon>
    </lineage>
</organism>
<comment type="caution">
    <text evidence="6">The sequence shown here is derived from an EMBL/GenBank/DDBJ whole genome shotgun (WGS) entry which is preliminary data.</text>
</comment>